<evidence type="ECO:0000256" key="5">
    <source>
        <dbReference type="ARBA" id="ARBA00023295"/>
    </source>
</evidence>
<keyword evidence="4" id="KW-0106">Calcium</keyword>
<dbReference type="PANTHER" id="PTHR35803:SF2">
    <property type="entry name" value="RETAINING ALPHA-GALACTOSIDASE"/>
    <property type="match status" value="1"/>
</dbReference>
<organism evidence="10 11">
    <name type="scientific">Pedobacter zeae</name>
    <dbReference type="NCBI Taxonomy" id="1737356"/>
    <lineage>
        <taxon>Bacteria</taxon>
        <taxon>Pseudomonadati</taxon>
        <taxon>Bacteroidota</taxon>
        <taxon>Sphingobacteriia</taxon>
        <taxon>Sphingobacteriales</taxon>
        <taxon>Sphingobacteriaceae</taxon>
        <taxon>Pedobacter</taxon>
    </lineage>
</organism>
<dbReference type="AlphaFoldDB" id="A0A7W6KBL6"/>
<evidence type="ECO:0000313" key="12">
    <source>
        <dbReference type="Proteomes" id="UP000642938"/>
    </source>
</evidence>
<reference evidence="9" key="1">
    <citation type="journal article" date="2014" name="Int. J. Syst. Evol. Microbiol.">
        <title>Complete genome of a new Firmicutes species belonging to the dominant human colonic microbiota ('Ruminococcus bicirculans') reveals two chromosomes and a selective capacity to utilize plant glucans.</title>
        <authorList>
            <consortium name="NISC Comparative Sequencing Program"/>
            <person name="Wegmann U."/>
            <person name="Louis P."/>
            <person name="Goesmann A."/>
            <person name="Henrissat B."/>
            <person name="Duncan S.H."/>
            <person name="Flint H.J."/>
        </authorList>
    </citation>
    <scope>NUCLEOTIDE SEQUENCE</scope>
    <source>
        <strain evidence="9">CGMCC 1.15287</strain>
    </source>
</reference>
<dbReference type="SUPFAM" id="SSF51445">
    <property type="entry name" value="(Trans)glycosidases"/>
    <property type="match status" value="1"/>
</dbReference>
<dbReference type="Gene3D" id="2.70.98.10">
    <property type="match status" value="1"/>
</dbReference>
<dbReference type="InterPro" id="IPR019563">
    <property type="entry name" value="GH97_catalytic"/>
</dbReference>
<evidence type="ECO:0000313" key="10">
    <source>
        <dbReference type="EMBL" id="MBB4107597.1"/>
    </source>
</evidence>
<dbReference type="RefSeq" id="WP_183761862.1">
    <property type="nucleotide sequence ID" value="NZ_BMHZ01000001.1"/>
</dbReference>
<evidence type="ECO:0000256" key="3">
    <source>
        <dbReference type="ARBA" id="ARBA00022801"/>
    </source>
</evidence>
<evidence type="ECO:0000256" key="4">
    <source>
        <dbReference type="ARBA" id="ARBA00022837"/>
    </source>
</evidence>
<reference evidence="12" key="2">
    <citation type="journal article" date="2019" name="Int. J. Syst. Evol. Microbiol.">
        <title>The Global Catalogue of Microorganisms (GCM) 10K type strain sequencing project: providing services to taxonomists for standard genome sequencing and annotation.</title>
        <authorList>
            <consortium name="The Broad Institute Genomics Platform"/>
            <consortium name="The Broad Institute Genome Sequencing Center for Infectious Disease"/>
            <person name="Wu L."/>
            <person name="Ma J."/>
        </authorList>
    </citation>
    <scope>NUCLEOTIDE SEQUENCE [LARGE SCALE GENOMIC DNA]</scope>
    <source>
        <strain evidence="12">CGMCC 1.15287</strain>
    </source>
</reference>
<dbReference type="Gene3D" id="3.20.20.70">
    <property type="entry name" value="Aldolase class I"/>
    <property type="match status" value="1"/>
</dbReference>
<dbReference type="Pfam" id="PF14509">
    <property type="entry name" value="GH97_C"/>
    <property type="match status" value="1"/>
</dbReference>
<comment type="cofactor">
    <cofactor evidence="1">
        <name>Ca(2+)</name>
        <dbReference type="ChEBI" id="CHEBI:29108"/>
    </cofactor>
</comment>
<evidence type="ECO:0000256" key="2">
    <source>
        <dbReference type="ARBA" id="ARBA00011245"/>
    </source>
</evidence>
<proteinExistence type="predicted"/>
<dbReference type="InterPro" id="IPR014718">
    <property type="entry name" value="GH-type_carb-bd"/>
</dbReference>
<feature type="domain" description="Glycosyl-hydrolase 97 N-terminal" evidence="7">
    <location>
        <begin position="26"/>
        <end position="286"/>
    </location>
</feature>
<feature type="domain" description="Glycosyl-hydrolase 97 catalytic" evidence="6">
    <location>
        <begin position="309"/>
        <end position="457"/>
    </location>
</feature>
<dbReference type="InterPro" id="IPR029483">
    <property type="entry name" value="GH97_C"/>
</dbReference>
<dbReference type="Pfam" id="PF10566">
    <property type="entry name" value="Glyco_hydro_97"/>
    <property type="match status" value="1"/>
</dbReference>
<dbReference type="Proteomes" id="UP000642938">
    <property type="component" value="Unassembled WGS sequence"/>
</dbReference>
<comment type="caution">
    <text evidence="10">The sequence shown here is derived from an EMBL/GenBank/DDBJ whole genome shotgun (WGS) entry which is preliminary data.</text>
</comment>
<evidence type="ECO:0000313" key="11">
    <source>
        <dbReference type="Proteomes" id="UP000532273"/>
    </source>
</evidence>
<dbReference type="InterPro" id="IPR017853">
    <property type="entry name" value="GH"/>
</dbReference>
<keyword evidence="12" id="KW-1185">Reference proteome</keyword>
<dbReference type="InterPro" id="IPR029486">
    <property type="entry name" value="GH97_N"/>
</dbReference>
<protein>
    <submittedName>
        <fullName evidence="9">Alpha-glucosidase</fullName>
    </submittedName>
</protein>
<keyword evidence="5" id="KW-0326">Glycosidase</keyword>
<name>A0A7W6KBL6_9SPHI</name>
<sequence>MNTIKGIAIVALILVSHVLRAQEYKIQSPNKKIELSLASKTDDNSKKWYLKVNYLQGSAYLNVIPAIDLGLKAGAVDFASGIKFDQAGKEKQIKETYTAVHGKRKYCANNATERSFYFKGEQGKRLSITLRAYDDGIAFRYGLTGKNGETIELTDELTSYRMPADAERWLQSFKTSYEGYYPVQSGSVAKGEWGYPALFKKPLGKADCWMLITEADVNGSYCATKLGNKDDQDNYKLLFPAASDGNRQGKVNPTITLPFLSPWRTVIIGELGQLFQSTLVEDVSTPTKISDLSWVQPGASSWVYWAYNHGTKDFKKVCDYIDLAARMNWPYTLFDWEWDAMGNGGKLEDAVRYASSKGIKPMMWYNSGGPHNGVSATPRDRMLTHENRMKEFRWLTEIGVYGVKIDFFESDKQDMMKYYIDILEDAAKFKLMVNFHGATIPRGWSRTYPNLMSMEAVLGAEWYNNGAELTGKAAAHNATLPFTRNIIGPMDYTPVTFTNSQHPHITTFAHELALSVVFESGILHMADRPEGFDNLPDAPKAFLREVPVTWDDSRLISGYPGKNVILARRKGNDWYVAGINGLDRKEEFQIPVDFLKTGKRYKAVLIADGDYDSAFNTTYLNLGKGDNIKLKWLPRGGFACVLKEIQ</sequence>
<gene>
    <name evidence="9" type="ORF">GCM10007422_10530</name>
    <name evidence="10" type="ORF">GGQ60_001578</name>
</gene>
<accession>A0A7W6KBL6</accession>
<feature type="domain" description="Glycosyl-hydrolase 97 C-terminal oligomerisation" evidence="8">
    <location>
        <begin position="549"/>
        <end position="643"/>
    </location>
</feature>
<evidence type="ECO:0000313" key="9">
    <source>
        <dbReference type="EMBL" id="GGG98297.1"/>
    </source>
</evidence>
<comment type="subunit">
    <text evidence="2">Monomer.</text>
</comment>
<dbReference type="Proteomes" id="UP000532273">
    <property type="component" value="Unassembled WGS sequence"/>
</dbReference>
<evidence type="ECO:0000259" key="6">
    <source>
        <dbReference type="Pfam" id="PF10566"/>
    </source>
</evidence>
<dbReference type="InterPro" id="IPR013785">
    <property type="entry name" value="Aldolase_TIM"/>
</dbReference>
<dbReference type="GO" id="GO:0016798">
    <property type="term" value="F:hydrolase activity, acting on glycosyl bonds"/>
    <property type="evidence" value="ECO:0007669"/>
    <property type="project" value="UniProtKB-KW"/>
</dbReference>
<reference evidence="9" key="4">
    <citation type="submission" date="2024-05" db="EMBL/GenBank/DDBJ databases">
        <authorList>
            <person name="Sun Q."/>
            <person name="Zhou Y."/>
        </authorList>
    </citation>
    <scope>NUCLEOTIDE SEQUENCE</scope>
    <source>
        <strain evidence="9">CGMCC 1.15287</strain>
    </source>
</reference>
<evidence type="ECO:0000256" key="1">
    <source>
        <dbReference type="ARBA" id="ARBA00001913"/>
    </source>
</evidence>
<dbReference type="InterPro" id="IPR052720">
    <property type="entry name" value="Glycosyl_hydrolase_97"/>
</dbReference>
<dbReference type="Pfam" id="PF14508">
    <property type="entry name" value="GH97_N"/>
    <property type="match status" value="1"/>
</dbReference>
<dbReference type="InterPro" id="IPR013780">
    <property type="entry name" value="Glyco_hydro_b"/>
</dbReference>
<evidence type="ECO:0000259" key="7">
    <source>
        <dbReference type="Pfam" id="PF14508"/>
    </source>
</evidence>
<dbReference type="PANTHER" id="PTHR35803">
    <property type="entry name" value="GLUCAN 1,4-ALPHA-GLUCOSIDASE SUSB-RELATED"/>
    <property type="match status" value="1"/>
</dbReference>
<reference evidence="10 11" key="3">
    <citation type="submission" date="2020-08" db="EMBL/GenBank/DDBJ databases">
        <title>Genomic Encyclopedia of Type Strains, Phase IV (KMG-IV): sequencing the most valuable type-strain genomes for metagenomic binning, comparative biology and taxonomic classification.</title>
        <authorList>
            <person name="Goeker M."/>
        </authorList>
    </citation>
    <scope>NUCLEOTIDE SEQUENCE [LARGE SCALE GENOMIC DNA]</scope>
    <source>
        <strain evidence="10 11">DSM 100774</strain>
    </source>
</reference>
<dbReference type="GO" id="GO:0030246">
    <property type="term" value="F:carbohydrate binding"/>
    <property type="evidence" value="ECO:0007669"/>
    <property type="project" value="InterPro"/>
</dbReference>
<dbReference type="Gene3D" id="2.60.40.1180">
    <property type="entry name" value="Golgi alpha-mannosidase II"/>
    <property type="match status" value="1"/>
</dbReference>
<dbReference type="EMBL" id="JACIEF010000002">
    <property type="protein sequence ID" value="MBB4107597.1"/>
    <property type="molecule type" value="Genomic_DNA"/>
</dbReference>
<keyword evidence="3" id="KW-0378">Hydrolase</keyword>
<evidence type="ECO:0000259" key="8">
    <source>
        <dbReference type="Pfam" id="PF14509"/>
    </source>
</evidence>
<dbReference type="EMBL" id="BMHZ01000001">
    <property type="protein sequence ID" value="GGG98297.1"/>
    <property type="molecule type" value="Genomic_DNA"/>
</dbReference>